<dbReference type="AlphaFoldDB" id="A0AAN9Q1P6"/>
<name>A0AAN9Q1P6_CANGL</name>
<accession>A0AAN9Q1P6</accession>
<evidence type="ECO:0000313" key="1">
    <source>
        <dbReference type="EMBL" id="KAK7321065.1"/>
    </source>
</evidence>
<organism evidence="1 2">
    <name type="scientific">Canavalia gladiata</name>
    <name type="common">Sword bean</name>
    <name type="synonym">Dolichos gladiatus</name>
    <dbReference type="NCBI Taxonomy" id="3824"/>
    <lineage>
        <taxon>Eukaryota</taxon>
        <taxon>Viridiplantae</taxon>
        <taxon>Streptophyta</taxon>
        <taxon>Embryophyta</taxon>
        <taxon>Tracheophyta</taxon>
        <taxon>Spermatophyta</taxon>
        <taxon>Magnoliopsida</taxon>
        <taxon>eudicotyledons</taxon>
        <taxon>Gunneridae</taxon>
        <taxon>Pentapetalae</taxon>
        <taxon>rosids</taxon>
        <taxon>fabids</taxon>
        <taxon>Fabales</taxon>
        <taxon>Fabaceae</taxon>
        <taxon>Papilionoideae</taxon>
        <taxon>50 kb inversion clade</taxon>
        <taxon>NPAAA clade</taxon>
        <taxon>indigoferoid/millettioid clade</taxon>
        <taxon>Phaseoleae</taxon>
        <taxon>Canavalia</taxon>
    </lineage>
</organism>
<comment type="caution">
    <text evidence="1">The sequence shown here is derived from an EMBL/GenBank/DDBJ whole genome shotgun (WGS) entry which is preliminary data.</text>
</comment>
<protein>
    <submittedName>
        <fullName evidence="1">Uncharacterized protein</fullName>
    </submittedName>
</protein>
<keyword evidence="2" id="KW-1185">Reference proteome</keyword>
<sequence>MYQNVSTSCHPSCFKDSVTKKGEKMLCLRIGKFLIRSRSSPNRFIMNLELDPNVRKIGAVDIFVKNLDNKLDNSLLEKHSALIIHCLCMLLNAEM</sequence>
<proteinExistence type="predicted"/>
<dbReference type="EMBL" id="JAYMYQ010000007">
    <property type="protein sequence ID" value="KAK7321065.1"/>
    <property type="molecule type" value="Genomic_DNA"/>
</dbReference>
<reference evidence="1 2" key="1">
    <citation type="submission" date="2024-01" db="EMBL/GenBank/DDBJ databases">
        <title>The genomes of 5 underutilized Papilionoideae crops provide insights into root nodulation and disease resistanc.</title>
        <authorList>
            <person name="Jiang F."/>
        </authorList>
    </citation>
    <scope>NUCLEOTIDE SEQUENCE [LARGE SCALE GENOMIC DNA]</scope>
    <source>
        <strain evidence="1">LVBAO_FW01</strain>
        <tissue evidence="1">Leaves</tissue>
    </source>
</reference>
<dbReference type="Proteomes" id="UP001367508">
    <property type="component" value="Unassembled WGS sequence"/>
</dbReference>
<gene>
    <name evidence="1" type="ORF">VNO77_31224</name>
</gene>
<evidence type="ECO:0000313" key="2">
    <source>
        <dbReference type="Proteomes" id="UP001367508"/>
    </source>
</evidence>